<evidence type="ECO:0008006" key="3">
    <source>
        <dbReference type="Google" id="ProtNLM"/>
    </source>
</evidence>
<evidence type="ECO:0000313" key="1">
    <source>
        <dbReference type="EMBL" id="AKF04674.1"/>
    </source>
</evidence>
<dbReference type="STRING" id="927083.DB32_001823"/>
<dbReference type="OrthoDB" id="428307at2"/>
<organism evidence="1 2">
    <name type="scientific">Sandaracinus amylolyticus</name>
    <dbReference type="NCBI Taxonomy" id="927083"/>
    <lineage>
        <taxon>Bacteria</taxon>
        <taxon>Pseudomonadati</taxon>
        <taxon>Myxococcota</taxon>
        <taxon>Polyangia</taxon>
        <taxon>Polyangiales</taxon>
        <taxon>Sandaracinaceae</taxon>
        <taxon>Sandaracinus</taxon>
    </lineage>
</organism>
<name>A0A0F6SE69_9BACT</name>
<dbReference type="Pfam" id="PF10052">
    <property type="entry name" value="DUF2288"/>
    <property type="match status" value="1"/>
</dbReference>
<proteinExistence type="predicted"/>
<sequence>MASDDLRERLEAHRGPVLYSDLAAHLKRGAVFVVAPSIDLVTCGVAIATDDRASVEHWIHSGDLRRPTADELEKWPGDEGRTWISVVVQPYVLLQDPKAD</sequence>
<dbReference type="RefSeq" id="WP_053231990.1">
    <property type="nucleotide sequence ID" value="NZ_CP011125.1"/>
</dbReference>
<dbReference type="Proteomes" id="UP000034883">
    <property type="component" value="Chromosome"/>
</dbReference>
<evidence type="ECO:0000313" key="2">
    <source>
        <dbReference type="Proteomes" id="UP000034883"/>
    </source>
</evidence>
<dbReference type="EMBL" id="CP011125">
    <property type="protein sequence ID" value="AKF04674.1"/>
    <property type="molecule type" value="Genomic_DNA"/>
</dbReference>
<reference evidence="1 2" key="1">
    <citation type="submission" date="2015-03" db="EMBL/GenBank/DDBJ databases">
        <title>Genome assembly of Sandaracinus amylolyticus DSM 53668.</title>
        <authorList>
            <person name="Sharma G."/>
            <person name="Subramanian S."/>
        </authorList>
    </citation>
    <scope>NUCLEOTIDE SEQUENCE [LARGE SCALE GENOMIC DNA]</scope>
    <source>
        <strain evidence="1 2">DSM 53668</strain>
    </source>
</reference>
<dbReference type="InterPro" id="IPR018741">
    <property type="entry name" value="DUF2288"/>
</dbReference>
<dbReference type="AlphaFoldDB" id="A0A0F6SE69"/>
<gene>
    <name evidence="1" type="ORF">DB32_001823</name>
</gene>
<protein>
    <recommendedName>
        <fullName evidence="3">DUF2288 domain-containing protein</fullName>
    </recommendedName>
</protein>
<keyword evidence="2" id="KW-1185">Reference proteome</keyword>
<accession>A0A0F6SE69</accession>
<dbReference type="KEGG" id="samy:DB32_001823"/>